<comment type="caution">
    <text evidence="2">The sequence shown here is derived from an EMBL/GenBank/DDBJ whole genome shotgun (WGS) entry which is preliminary data.</text>
</comment>
<keyword evidence="1" id="KW-1133">Transmembrane helix</keyword>
<feature type="transmembrane region" description="Helical" evidence="1">
    <location>
        <begin position="150"/>
        <end position="179"/>
    </location>
</feature>
<feature type="transmembrane region" description="Helical" evidence="1">
    <location>
        <begin position="329"/>
        <end position="345"/>
    </location>
</feature>
<evidence type="ECO:0000313" key="3">
    <source>
        <dbReference type="Proteomes" id="UP000681340"/>
    </source>
</evidence>
<name>A0A919VYT3_9ACTN</name>
<feature type="transmembrane region" description="Helical" evidence="1">
    <location>
        <begin position="287"/>
        <end position="309"/>
    </location>
</feature>
<dbReference type="AlphaFoldDB" id="A0A919VYT3"/>
<dbReference type="Proteomes" id="UP000681340">
    <property type="component" value="Unassembled WGS sequence"/>
</dbReference>
<feature type="transmembrane region" description="Helical" evidence="1">
    <location>
        <begin position="256"/>
        <end position="275"/>
    </location>
</feature>
<proteinExistence type="predicted"/>
<protein>
    <submittedName>
        <fullName evidence="2">Uncharacterized protein</fullName>
    </submittedName>
</protein>
<keyword evidence="1" id="KW-0472">Membrane</keyword>
<accession>A0A919VYT3</accession>
<keyword evidence="3" id="KW-1185">Reference proteome</keyword>
<organism evidence="2 3">
    <name type="scientific">Actinoplanes auranticolor</name>
    <dbReference type="NCBI Taxonomy" id="47988"/>
    <lineage>
        <taxon>Bacteria</taxon>
        <taxon>Bacillati</taxon>
        <taxon>Actinomycetota</taxon>
        <taxon>Actinomycetes</taxon>
        <taxon>Micromonosporales</taxon>
        <taxon>Micromonosporaceae</taxon>
        <taxon>Actinoplanes</taxon>
    </lineage>
</organism>
<evidence type="ECO:0000313" key="2">
    <source>
        <dbReference type="EMBL" id="GIM80727.1"/>
    </source>
</evidence>
<dbReference type="EMBL" id="BOQL01000105">
    <property type="protein sequence ID" value="GIM80727.1"/>
    <property type="molecule type" value="Genomic_DNA"/>
</dbReference>
<reference evidence="2" key="1">
    <citation type="submission" date="2021-03" db="EMBL/GenBank/DDBJ databases">
        <title>Whole genome shotgun sequence of Actinoplanes auranticolor NBRC 12245.</title>
        <authorList>
            <person name="Komaki H."/>
            <person name="Tamura T."/>
        </authorList>
    </citation>
    <scope>NUCLEOTIDE SEQUENCE</scope>
    <source>
        <strain evidence="2">NBRC 12245</strain>
    </source>
</reference>
<feature type="transmembrane region" description="Helical" evidence="1">
    <location>
        <begin position="352"/>
        <end position="372"/>
    </location>
</feature>
<gene>
    <name evidence="2" type="ORF">Aau02nite_91840</name>
</gene>
<evidence type="ECO:0000256" key="1">
    <source>
        <dbReference type="SAM" id="Phobius"/>
    </source>
</evidence>
<feature type="transmembrane region" description="Helical" evidence="1">
    <location>
        <begin position="61"/>
        <end position="87"/>
    </location>
</feature>
<keyword evidence="1" id="KW-0812">Transmembrane</keyword>
<feature type="transmembrane region" description="Helical" evidence="1">
    <location>
        <begin position="122"/>
        <end position="143"/>
    </location>
</feature>
<sequence>MRDRLALPCTALAVLLAVLAPLAAPGYVLAYDMVFVPHQPLRAELIWPAATLPRAVPLDALVSLSATVAPGWLVQRVVLAAIVLLAATGAGRLVPAGRLLTRMVAAVGYAWTPYLAERLLLGQWGLLLAYAALPWLIAAALRLRDGNRRALLGVLGFGALAAVTPTGGLIALVAVVVLAPVGRPAWSAGAVGGVALLNAPWAMAGLLTGADGRSDPAGVAAFAARGTDWTGPLGALAGTGGIWNAQATLPSRTSPLAAVGTLLLLALAGYGWHLLRRRRAELAIRLAVLAAGGFLLAVLAVLPGVAGGLEWLVAHVPGAGVLRDGQKFLIPYALLLCLCAALGAERLGRRPVLIGALLLPVVLLPDLAGGGFGRLRPVSYPADFAVVAARIDREPGAVVSLPFAAYRTYPWNDGRTVLDPLPRYVDADVLVDDRLIVGDRVVRGEDRRAEAVREALAAGRPLSGLGVRWVVVQRVVGGAGIPPTALSGFHLVHAGIDLQLYEYRSSQTSY</sequence>